<dbReference type="RefSeq" id="WP_099875908.1">
    <property type="nucleotide sequence ID" value="NZ_CP024608.1"/>
</dbReference>
<feature type="domain" description="HigA2-like helix-turn-helix" evidence="1">
    <location>
        <begin position="49"/>
        <end position="115"/>
    </location>
</feature>
<name>A0A2D2DLH5_9BURK</name>
<evidence type="ECO:0000313" key="3">
    <source>
        <dbReference type="Proteomes" id="UP000229897"/>
    </source>
</evidence>
<dbReference type="Gene3D" id="1.10.260.40">
    <property type="entry name" value="lambda repressor-like DNA-binding domains"/>
    <property type="match status" value="1"/>
</dbReference>
<protein>
    <recommendedName>
        <fullName evidence="1">HigA2-like helix-turn-helix domain-containing protein</fullName>
    </recommendedName>
</protein>
<evidence type="ECO:0000313" key="2">
    <source>
        <dbReference type="EMBL" id="ATQ75822.1"/>
    </source>
</evidence>
<reference evidence="2" key="1">
    <citation type="submission" date="2017-10" db="EMBL/GenBank/DDBJ databases">
        <title>Massilia psychrophilum sp. nov., a novel purple-pigmented bacterium isolated from Tianshan glacier, Xinjiang Municipality, China.</title>
        <authorList>
            <person name="Wang H."/>
        </authorList>
    </citation>
    <scope>NUCLEOTIDE SEQUENCE [LARGE SCALE GENOMIC DNA]</scope>
    <source>
        <strain evidence="2">B2</strain>
    </source>
</reference>
<dbReference type="EMBL" id="CP024608">
    <property type="protein sequence ID" value="ATQ75822.1"/>
    <property type="molecule type" value="Genomic_DNA"/>
</dbReference>
<keyword evidence="3" id="KW-1185">Reference proteome</keyword>
<gene>
    <name evidence="2" type="ORF">CR152_15770</name>
</gene>
<evidence type="ECO:0000259" key="1">
    <source>
        <dbReference type="Pfam" id="PF13744"/>
    </source>
</evidence>
<dbReference type="SUPFAM" id="SSF47413">
    <property type="entry name" value="lambda repressor-like DNA-binding domains"/>
    <property type="match status" value="1"/>
</dbReference>
<dbReference type="KEGG" id="mass:CR152_15770"/>
<dbReference type="InterPro" id="IPR039554">
    <property type="entry name" value="HigA2-like_HTH"/>
</dbReference>
<dbReference type="Proteomes" id="UP000229897">
    <property type="component" value="Chromosome"/>
</dbReference>
<dbReference type="GO" id="GO:0003677">
    <property type="term" value="F:DNA binding"/>
    <property type="evidence" value="ECO:0007669"/>
    <property type="project" value="InterPro"/>
</dbReference>
<dbReference type="AlphaFoldDB" id="A0A2D2DLH5"/>
<proteinExistence type="predicted"/>
<organism evidence="2 3">
    <name type="scientific">Massilia violaceinigra</name>
    <dbReference type="NCBI Taxonomy" id="2045208"/>
    <lineage>
        <taxon>Bacteria</taxon>
        <taxon>Pseudomonadati</taxon>
        <taxon>Pseudomonadota</taxon>
        <taxon>Betaproteobacteria</taxon>
        <taxon>Burkholderiales</taxon>
        <taxon>Oxalobacteraceae</taxon>
        <taxon>Telluria group</taxon>
        <taxon>Massilia</taxon>
    </lineage>
</organism>
<sequence length="148" mass="16407">MTTRKSKTVPRIVDGISYKGRSVLEDLGFSSEETAQLISKAQKEIAQRNAIKMVAVEAIKAEIKARHMNVTTAAAFLEISRPRLSNITNARLENFSIDTMIGLLTQFGKTFQIAIVDNVDSFASDQQVQKAVKKPFINRTKHNVASLV</sequence>
<dbReference type="InterPro" id="IPR010982">
    <property type="entry name" value="Lambda_DNA-bd_dom_sf"/>
</dbReference>
<accession>A0A2D2DLH5</accession>
<dbReference type="OrthoDB" id="129377at2"/>
<dbReference type="Pfam" id="PF13744">
    <property type="entry name" value="HTH_37"/>
    <property type="match status" value="1"/>
</dbReference>